<accession>A0A2A2GAE9</accession>
<evidence type="ECO:0008006" key="4">
    <source>
        <dbReference type="Google" id="ProtNLM"/>
    </source>
</evidence>
<dbReference type="PIRSF" id="PIRSF009160">
    <property type="entry name" value="UCP009160"/>
    <property type="match status" value="1"/>
</dbReference>
<comment type="caution">
    <text evidence="2">The sequence shown here is derived from an EMBL/GenBank/DDBJ whole genome shotgun (WGS) entry which is preliminary data.</text>
</comment>
<proteinExistence type="predicted"/>
<evidence type="ECO:0000313" key="3">
    <source>
        <dbReference type="Proteomes" id="UP000218831"/>
    </source>
</evidence>
<dbReference type="Proteomes" id="UP000218831">
    <property type="component" value="Unassembled WGS sequence"/>
</dbReference>
<dbReference type="Pfam" id="PF12811">
    <property type="entry name" value="BaxI_1"/>
    <property type="match status" value="1"/>
</dbReference>
<feature type="transmembrane region" description="Helical" evidence="1">
    <location>
        <begin position="36"/>
        <end position="52"/>
    </location>
</feature>
<evidence type="ECO:0000313" key="2">
    <source>
        <dbReference type="EMBL" id="PAU93827.1"/>
    </source>
</evidence>
<sequence length="240" mass="26086">MRSGNPTLSEKTFQNLDRTAAPSEGTMTVSGTINKTGMLFLILLLGASISWYQPSQLLIWGGAIGGFIVAMATIFKKEWSPFTAPLYAGLEGLFLGGISVMYEAAYSGIVYNAILLTLGVFAAMLFAYRSGMIQVTKKFRTGVVAATGGIFLVYIASFVLSFFGINISLIHGSGFMGIGFSLIIVGVAALNLALDFDMIEKGAEANAPKYFEWYTSFGLMITLVWLYIEILRLLSKLQQR</sequence>
<keyword evidence="3" id="KW-1185">Reference proteome</keyword>
<evidence type="ECO:0000256" key="1">
    <source>
        <dbReference type="SAM" id="Phobius"/>
    </source>
</evidence>
<feature type="transmembrane region" description="Helical" evidence="1">
    <location>
        <begin position="58"/>
        <end position="75"/>
    </location>
</feature>
<dbReference type="AlphaFoldDB" id="A0A2A2GAE9"/>
<reference evidence="2 3" key="1">
    <citation type="submission" date="2017-08" db="EMBL/GenBank/DDBJ databases">
        <title>Aliifodinibius alkalisoli sp. nov., isolated from saline alkaline soil.</title>
        <authorList>
            <person name="Liu D."/>
            <person name="Zhang G."/>
        </authorList>
    </citation>
    <scope>NUCLEOTIDE SEQUENCE [LARGE SCALE GENOMIC DNA]</scope>
    <source>
        <strain evidence="2 3">WN023</strain>
    </source>
</reference>
<dbReference type="OrthoDB" id="116480at2"/>
<dbReference type="RefSeq" id="WP_095606503.1">
    <property type="nucleotide sequence ID" value="NZ_NSKE01000006.1"/>
</dbReference>
<protein>
    <recommendedName>
        <fullName evidence="4">Bax inhibitor-1/YccA family protein</fullName>
    </recommendedName>
</protein>
<keyword evidence="1" id="KW-1133">Transmembrane helix</keyword>
<name>A0A2A2GAE9_9BACT</name>
<dbReference type="PANTHER" id="PTHR41282">
    <property type="entry name" value="CONSERVED TRANSMEMBRANE PROTEIN-RELATED"/>
    <property type="match status" value="1"/>
</dbReference>
<dbReference type="PANTHER" id="PTHR41282:SF1">
    <property type="entry name" value="CONSERVED TRANSMEMBRANE PROTEIN-RELATED"/>
    <property type="match status" value="1"/>
</dbReference>
<feature type="transmembrane region" description="Helical" evidence="1">
    <location>
        <begin position="211"/>
        <end position="228"/>
    </location>
</feature>
<keyword evidence="1" id="KW-0812">Transmembrane</keyword>
<feature type="transmembrane region" description="Helical" evidence="1">
    <location>
        <begin position="139"/>
        <end position="163"/>
    </location>
</feature>
<feature type="transmembrane region" description="Helical" evidence="1">
    <location>
        <begin position="169"/>
        <end position="190"/>
    </location>
</feature>
<gene>
    <name evidence="2" type="ORF">CK503_09130</name>
</gene>
<dbReference type="EMBL" id="NSKE01000006">
    <property type="protein sequence ID" value="PAU93827.1"/>
    <property type="molecule type" value="Genomic_DNA"/>
</dbReference>
<dbReference type="InterPro" id="IPR010539">
    <property type="entry name" value="BaxI_1-like"/>
</dbReference>
<organism evidence="2 3">
    <name type="scientific">Fodinibius salipaludis</name>
    <dbReference type="NCBI Taxonomy" id="2032627"/>
    <lineage>
        <taxon>Bacteria</taxon>
        <taxon>Pseudomonadati</taxon>
        <taxon>Balneolota</taxon>
        <taxon>Balneolia</taxon>
        <taxon>Balneolales</taxon>
        <taxon>Balneolaceae</taxon>
        <taxon>Fodinibius</taxon>
    </lineage>
</organism>
<keyword evidence="1" id="KW-0472">Membrane</keyword>
<feature type="transmembrane region" description="Helical" evidence="1">
    <location>
        <begin position="108"/>
        <end position="127"/>
    </location>
</feature>
<feature type="transmembrane region" description="Helical" evidence="1">
    <location>
        <begin position="82"/>
        <end position="102"/>
    </location>
</feature>